<keyword evidence="1" id="KW-0812">Transmembrane</keyword>
<reference evidence="2" key="1">
    <citation type="submission" date="2023-01" db="EMBL/GenBank/DDBJ databases">
        <title>Sulfurovum sp. XTW-4 genome assembly.</title>
        <authorList>
            <person name="Wang J."/>
        </authorList>
    </citation>
    <scope>NUCLEOTIDE SEQUENCE</scope>
    <source>
        <strain evidence="2">XTW-4</strain>
    </source>
</reference>
<keyword evidence="3" id="KW-1185">Reference proteome</keyword>
<protein>
    <submittedName>
        <fullName evidence="2">Uncharacterized protein</fullName>
    </submittedName>
</protein>
<feature type="transmembrane region" description="Helical" evidence="1">
    <location>
        <begin position="19"/>
        <end position="38"/>
    </location>
</feature>
<dbReference type="RefSeq" id="WP_289401568.1">
    <property type="nucleotide sequence ID" value="NZ_JAQIBC010000002.1"/>
</dbReference>
<dbReference type="Proteomes" id="UP001169066">
    <property type="component" value="Unassembled WGS sequence"/>
</dbReference>
<name>A0ABT7QR60_9BACT</name>
<comment type="caution">
    <text evidence="2">The sequence shown here is derived from an EMBL/GenBank/DDBJ whole genome shotgun (WGS) entry which is preliminary data.</text>
</comment>
<evidence type="ECO:0000256" key="1">
    <source>
        <dbReference type="SAM" id="Phobius"/>
    </source>
</evidence>
<gene>
    <name evidence="2" type="ORF">PF327_05090</name>
</gene>
<accession>A0ABT7QR60</accession>
<evidence type="ECO:0000313" key="2">
    <source>
        <dbReference type="EMBL" id="MDM5263567.1"/>
    </source>
</evidence>
<proteinExistence type="predicted"/>
<keyword evidence="1" id="KW-1133">Transmembrane helix</keyword>
<evidence type="ECO:0000313" key="3">
    <source>
        <dbReference type="Proteomes" id="UP001169066"/>
    </source>
</evidence>
<keyword evidence="1" id="KW-0472">Membrane</keyword>
<organism evidence="2 3">
    <name type="scientific">Sulfurovum xiamenensis</name>
    <dbReference type="NCBI Taxonomy" id="3019066"/>
    <lineage>
        <taxon>Bacteria</taxon>
        <taxon>Pseudomonadati</taxon>
        <taxon>Campylobacterota</taxon>
        <taxon>Epsilonproteobacteria</taxon>
        <taxon>Campylobacterales</taxon>
        <taxon>Sulfurovaceae</taxon>
        <taxon>Sulfurovum</taxon>
    </lineage>
</organism>
<dbReference type="EMBL" id="JAQIBC010000002">
    <property type="protein sequence ID" value="MDM5263567.1"/>
    <property type="molecule type" value="Genomic_DNA"/>
</dbReference>
<sequence length="49" mass="5576">MKTVIHGAEVSWINGNFCYMRIVIHCIVVTISTIIYYSNDSGVSNIERQ</sequence>